<evidence type="ECO:0000313" key="6">
    <source>
        <dbReference type="EMBL" id="KGN40223.1"/>
    </source>
</evidence>
<proteinExistence type="predicted"/>
<dbReference type="STRING" id="1385519.N801_16275"/>
<gene>
    <name evidence="6" type="ORF">N801_16275</name>
</gene>
<feature type="non-terminal residue" evidence="6">
    <location>
        <position position="135"/>
    </location>
</feature>
<protein>
    <recommendedName>
        <fullName evidence="5">HTH tetR-type domain-containing protein</fullName>
    </recommendedName>
</protein>
<comment type="caution">
    <text evidence="6">The sequence shown here is derived from an EMBL/GenBank/DDBJ whole genome shotgun (WGS) entry which is preliminary data.</text>
</comment>
<keyword evidence="7" id="KW-1185">Reference proteome</keyword>
<name>A0A0A0JSS2_9MICO</name>
<dbReference type="EMBL" id="AVPL01000049">
    <property type="protein sequence ID" value="KGN40223.1"/>
    <property type="molecule type" value="Genomic_DNA"/>
</dbReference>
<dbReference type="PANTHER" id="PTHR30055:SF238">
    <property type="entry name" value="MYCOFACTOCIN BIOSYNTHESIS TRANSCRIPTIONAL REGULATOR MFTR-RELATED"/>
    <property type="match status" value="1"/>
</dbReference>
<evidence type="ECO:0000259" key="5">
    <source>
        <dbReference type="PROSITE" id="PS50977"/>
    </source>
</evidence>
<keyword evidence="3" id="KW-0804">Transcription</keyword>
<sequence length="135" mass="14350">MTSAADEDPAPEAGLRDRKKLATRARIHREAVALALTHGVDGVTVEGIATAADVAPRTFFNYFATKEDAFVGSDPATAERLAAAVVARPAAEGALTAVRHVLLDHLAALEADEEIWRMRRELAVREPALAARLAG</sequence>
<evidence type="ECO:0000256" key="2">
    <source>
        <dbReference type="ARBA" id="ARBA00023125"/>
    </source>
</evidence>
<dbReference type="PROSITE" id="PS50977">
    <property type="entry name" value="HTH_TETR_2"/>
    <property type="match status" value="1"/>
</dbReference>
<keyword evidence="2 4" id="KW-0238">DNA-binding</keyword>
<dbReference type="GO" id="GO:0000976">
    <property type="term" value="F:transcription cis-regulatory region binding"/>
    <property type="evidence" value="ECO:0007669"/>
    <property type="project" value="TreeGrafter"/>
</dbReference>
<evidence type="ECO:0000256" key="3">
    <source>
        <dbReference type="ARBA" id="ARBA00023163"/>
    </source>
</evidence>
<keyword evidence="1" id="KW-0805">Transcription regulation</keyword>
<feature type="DNA-binding region" description="H-T-H motif" evidence="4">
    <location>
        <begin position="44"/>
        <end position="63"/>
    </location>
</feature>
<organism evidence="6 7">
    <name type="scientific">Knoellia aerolata DSM 18566</name>
    <dbReference type="NCBI Taxonomy" id="1385519"/>
    <lineage>
        <taxon>Bacteria</taxon>
        <taxon>Bacillati</taxon>
        <taxon>Actinomycetota</taxon>
        <taxon>Actinomycetes</taxon>
        <taxon>Micrococcales</taxon>
        <taxon>Intrasporangiaceae</taxon>
        <taxon>Knoellia</taxon>
    </lineage>
</organism>
<evidence type="ECO:0000256" key="1">
    <source>
        <dbReference type="ARBA" id="ARBA00023015"/>
    </source>
</evidence>
<feature type="domain" description="HTH tetR-type" evidence="5">
    <location>
        <begin position="21"/>
        <end position="81"/>
    </location>
</feature>
<dbReference type="AlphaFoldDB" id="A0A0A0JSS2"/>
<evidence type="ECO:0000313" key="7">
    <source>
        <dbReference type="Proteomes" id="UP000030013"/>
    </source>
</evidence>
<dbReference type="InterPro" id="IPR009057">
    <property type="entry name" value="Homeodomain-like_sf"/>
</dbReference>
<reference evidence="6 7" key="1">
    <citation type="submission" date="2013-08" db="EMBL/GenBank/DDBJ databases">
        <title>The genome sequence of Knoellia aerolata.</title>
        <authorList>
            <person name="Zhu W."/>
            <person name="Wang G."/>
        </authorList>
    </citation>
    <scope>NUCLEOTIDE SEQUENCE [LARGE SCALE GENOMIC DNA]</scope>
    <source>
        <strain evidence="6 7">DSM 18566</strain>
    </source>
</reference>
<dbReference type="SUPFAM" id="SSF46689">
    <property type="entry name" value="Homeodomain-like"/>
    <property type="match status" value="1"/>
</dbReference>
<dbReference type="Proteomes" id="UP000030013">
    <property type="component" value="Unassembled WGS sequence"/>
</dbReference>
<dbReference type="InterPro" id="IPR050109">
    <property type="entry name" value="HTH-type_TetR-like_transc_reg"/>
</dbReference>
<dbReference type="Gene3D" id="1.10.357.10">
    <property type="entry name" value="Tetracycline Repressor, domain 2"/>
    <property type="match status" value="1"/>
</dbReference>
<evidence type="ECO:0000256" key="4">
    <source>
        <dbReference type="PROSITE-ProRule" id="PRU00335"/>
    </source>
</evidence>
<dbReference type="Pfam" id="PF00440">
    <property type="entry name" value="TetR_N"/>
    <property type="match status" value="1"/>
</dbReference>
<accession>A0A0A0JSS2</accession>
<dbReference type="RefSeq" id="WP_035939409.1">
    <property type="nucleotide sequence ID" value="NZ_AVPL01000049.1"/>
</dbReference>
<dbReference type="InterPro" id="IPR001647">
    <property type="entry name" value="HTH_TetR"/>
</dbReference>
<dbReference type="GO" id="GO:0003700">
    <property type="term" value="F:DNA-binding transcription factor activity"/>
    <property type="evidence" value="ECO:0007669"/>
    <property type="project" value="TreeGrafter"/>
</dbReference>
<dbReference type="PANTHER" id="PTHR30055">
    <property type="entry name" value="HTH-TYPE TRANSCRIPTIONAL REGULATOR RUTR"/>
    <property type="match status" value="1"/>
</dbReference>
<dbReference type="eggNOG" id="COG1309">
    <property type="taxonomic scope" value="Bacteria"/>
</dbReference>